<sequence length="214" mass="23261">MKVFKTSLFRAICAIIVGALLIKYREETMQWLTITIGVIFFLSGVVSLASYYSARKSAGGPEVYNSNGELISGGPRPALPIVGIGSVILGAILVLMPDTFINGLTYIIAALLIVGAISQFINLASARKYADIGLYYWLMPSIILLTGLVAIIYPKAIASAPLFVIGWCMLIYGVVECINTLKIYSCQKQISKQEAETPAIEEQTETKDEQQPAE</sequence>
<evidence type="ECO:0000313" key="3">
    <source>
        <dbReference type="EMBL" id="MBW4864914.1"/>
    </source>
</evidence>
<feature type="region of interest" description="Disordered" evidence="1">
    <location>
        <begin position="194"/>
        <end position="214"/>
    </location>
</feature>
<dbReference type="EMBL" id="JAHXRF010000003">
    <property type="protein sequence ID" value="MBW4864914.1"/>
    <property type="molecule type" value="Genomic_DNA"/>
</dbReference>
<protein>
    <submittedName>
        <fullName evidence="3">DUF308 domain-containing protein</fullName>
    </submittedName>
</protein>
<dbReference type="GO" id="GO:0005886">
    <property type="term" value="C:plasma membrane"/>
    <property type="evidence" value="ECO:0007669"/>
    <property type="project" value="TreeGrafter"/>
</dbReference>
<accession>A0AAW4NR27</accession>
<reference evidence="3" key="1">
    <citation type="submission" date="2021-07" db="EMBL/GenBank/DDBJ databases">
        <title>Genomic diversity and antimicrobial resistance of Prevotella spp. isolated from chronic lung disease airways.</title>
        <authorList>
            <person name="Webb K.A."/>
            <person name="Olagoke O.S."/>
            <person name="Baird T."/>
            <person name="Neill J."/>
            <person name="Pham A."/>
            <person name="Wells T.J."/>
            <person name="Ramsay K.A."/>
            <person name="Bell S.C."/>
            <person name="Sarovich D.S."/>
            <person name="Price E.P."/>
        </authorList>
    </citation>
    <scope>NUCLEOTIDE SEQUENCE</scope>
    <source>
        <strain evidence="3">SCHI0047.S.3</strain>
    </source>
</reference>
<keyword evidence="2" id="KW-1133">Transmembrane helix</keyword>
<evidence type="ECO:0000256" key="2">
    <source>
        <dbReference type="SAM" id="Phobius"/>
    </source>
</evidence>
<dbReference type="InterPro" id="IPR052712">
    <property type="entry name" value="Acid_resist_chaperone_HdeD"/>
</dbReference>
<evidence type="ECO:0000256" key="1">
    <source>
        <dbReference type="SAM" id="MobiDB-lite"/>
    </source>
</evidence>
<dbReference type="Pfam" id="PF03729">
    <property type="entry name" value="DUF308"/>
    <property type="match status" value="2"/>
</dbReference>
<evidence type="ECO:0000313" key="4">
    <source>
        <dbReference type="Proteomes" id="UP001196873"/>
    </source>
</evidence>
<comment type="caution">
    <text evidence="3">The sequence shown here is derived from an EMBL/GenBank/DDBJ whole genome shotgun (WGS) entry which is preliminary data.</text>
</comment>
<dbReference type="Proteomes" id="UP001196873">
    <property type="component" value="Unassembled WGS sequence"/>
</dbReference>
<feature type="transmembrane region" description="Helical" evidence="2">
    <location>
        <begin position="160"/>
        <end position="181"/>
    </location>
</feature>
<feature type="transmembrane region" description="Helical" evidence="2">
    <location>
        <begin position="7"/>
        <end position="25"/>
    </location>
</feature>
<proteinExistence type="predicted"/>
<gene>
    <name evidence="3" type="ORF">KZY68_02530</name>
</gene>
<feature type="transmembrane region" description="Helical" evidence="2">
    <location>
        <begin position="103"/>
        <end position="122"/>
    </location>
</feature>
<feature type="transmembrane region" description="Helical" evidence="2">
    <location>
        <begin position="134"/>
        <end position="154"/>
    </location>
</feature>
<dbReference type="AlphaFoldDB" id="A0AAW4NR27"/>
<keyword evidence="2" id="KW-0812">Transmembrane</keyword>
<dbReference type="PANTHER" id="PTHR34989:SF1">
    <property type="entry name" value="PROTEIN HDED"/>
    <property type="match status" value="1"/>
</dbReference>
<keyword evidence="2" id="KW-0472">Membrane</keyword>
<feature type="compositionally biased region" description="Basic and acidic residues" evidence="1">
    <location>
        <begin position="204"/>
        <end position="214"/>
    </location>
</feature>
<dbReference type="PANTHER" id="PTHR34989">
    <property type="entry name" value="PROTEIN HDED"/>
    <property type="match status" value="1"/>
</dbReference>
<dbReference type="RefSeq" id="WP_219427311.1">
    <property type="nucleotide sequence ID" value="NZ_JAHXRD010000003.1"/>
</dbReference>
<feature type="transmembrane region" description="Helical" evidence="2">
    <location>
        <begin position="78"/>
        <end position="97"/>
    </location>
</feature>
<dbReference type="InterPro" id="IPR005325">
    <property type="entry name" value="DUF308_memb"/>
</dbReference>
<name>A0AAW4NR27_9BACT</name>
<organism evidence="3 4">
    <name type="scientific">Segatella salivae</name>
    <dbReference type="NCBI Taxonomy" id="228604"/>
    <lineage>
        <taxon>Bacteria</taxon>
        <taxon>Pseudomonadati</taxon>
        <taxon>Bacteroidota</taxon>
        <taxon>Bacteroidia</taxon>
        <taxon>Bacteroidales</taxon>
        <taxon>Prevotellaceae</taxon>
        <taxon>Segatella</taxon>
    </lineage>
</organism>
<feature type="transmembrane region" description="Helical" evidence="2">
    <location>
        <begin position="31"/>
        <end position="52"/>
    </location>
</feature>